<name>A5N317_CLOK5</name>
<dbReference type="CDD" id="cd17574">
    <property type="entry name" value="REC_OmpR"/>
    <property type="match status" value="1"/>
</dbReference>
<dbReference type="RefSeq" id="WP_012103844.1">
    <property type="nucleotide sequence ID" value="NC_009706.1"/>
</dbReference>
<evidence type="ECO:0000256" key="3">
    <source>
        <dbReference type="ARBA" id="ARBA00023012"/>
    </source>
</evidence>
<dbReference type="SUPFAM" id="SSF52172">
    <property type="entry name" value="CheY-like"/>
    <property type="match status" value="1"/>
</dbReference>
<organism evidence="12 13">
    <name type="scientific">Clostridium kluyveri (strain ATCC 8527 / DSM 555 / NBRC 12016 / NCIMB 10680 / K1)</name>
    <dbReference type="NCBI Taxonomy" id="431943"/>
    <lineage>
        <taxon>Bacteria</taxon>
        <taxon>Bacillati</taxon>
        <taxon>Bacillota</taxon>
        <taxon>Clostridia</taxon>
        <taxon>Eubacteriales</taxon>
        <taxon>Clostridiaceae</taxon>
        <taxon>Clostridium</taxon>
    </lineage>
</organism>
<dbReference type="PROSITE" id="PS50110">
    <property type="entry name" value="RESPONSE_REGULATORY"/>
    <property type="match status" value="1"/>
</dbReference>
<comment type="function">
    <text evidence="7">May play the central regulatory role in sporulation. It may be an element of the effector pathway responsible for the activation of sporulation genes in response to nutritional stress. Spo0A may act in concert with spo0H (a sigma factor) to control the expression of some genes that are critical to the sporulation process.</text>
</comment>
<evidence type="ECO:0000313" key="13">
    <source>
        <dbReference type="Proteomes" id="UP000002411"/>
    </source>
</evidence>
<dbReference type="Pfam" id="PF00072">
    <property type="entry name" value="Response_reg"/>
    <property type="match status" value="1"/>
</dbReference>
<dbReference type="PANTHER" id="PTHR48111">
    <property type="entry name" value="REGULATOR OF RPOS"/>
    <property type="match status" value="1"/>
</dbReference>
<dbReference type="PROSITE" id="PS51755">
    <property type="entry name" value="OMPR_PHOB"/>
    <property type="match status" value="1"/>
</dbReference>
<dbReference type="GO" id="GO:0032993">
    <property type="term" value="C:protein-DNA complex"/>
    <property type="evidence" value="ECO:0007669"/>
    <property type="project" value="TreeGrafter"/>
</dbReference>
<evidence type="ECO:0000256" key="1">
    <source>
        <dbReference type="ARBA" id="ARBA00018672"/>
    </source>
</evidence>
<sequence length="207" mass="24120">MDKNVVLIVDDDENIRELLTIMLKNQNIDYLCAKDGVEALEILKTNKIDLILLDIMMPRMDGMMACMKIREDLNLPIIILSAKIDDADKIMGLTIGADDYISKPFNPMLLIAKVKSHLRRYKDFNLNFHGNSNFIKIQDMLIDTDKHIVKIDNNEINLTPHEFEILAFLAKNKNNVLSIKQIYENVWKEPYMELNRTVTVHIRRKYS</sequence>
<dbReference type="GO" id="GO:0000156">
    <property type="term" value="F:phosphorelay response regulator activity"/>
    <property type="evidence" value="ECO:0007669"/>
    <property type="project" value="TreeGrafter"/>
</dbReference>
<dbReference type="Gene3D" id="6.10.250.690">
    <property type="match status" value="1"/>
</dbReference>
<dbReference type="KEGG" id="ckl:CKL_3522"/>
<dbReference type="STRING" id="431943.CKL_3522"/>
<dbReference type="SMART" id="SM00448">
    <property type="entry name" value="REC"/>
    <property type="match status" value="1"/>
</dbReference>
<accession>A5N317</accession>
<dbReference type="FunFam" id="3.40.50.2300:FF:000001">
    <property type="entry name" value="DNA-binding response regulator PhoB"/>
    <property type="match status" value="1"/>
</dbReference>
<keyword evidence="13" id="KW-1185">Reference proteome</keyword>
<keyword evidence="6" id="KW-0804">Transcription</keyword>
<dbReference type="EMBL" id="CP000673">
    <property type="protein sequence ID" value="EDK35513.1"/>
    <property type="molecule type" value="Genomic_DNA"/>
</dbReference>
<feature type="modified residue" description="4-aspartylphosphate" evidence="8">
    <location>
        <position position="54"/>
    </location>
</feature>
<dbReference type="InterPro" id="IPR011006">
    <property type="entry name" value="CheY-like_superfamily"/>
</dbReference>
<evidence type="ECO:0000259" key="10">
    <source>
        <dbReference type="PROSITE" id="PS50110"/>
    </source>
</evidence>
<dbReference type="InterPro" id="IPR001789">
    <property type="entry name" value="Sig_transdc_resp-reg_receiver"/>
</dbReference>
<keyword evidence="3" id="KW-0902">Two-component regulatory system</keyword>
<dbReference type="AlphaFoldDB" id="A5N317"/>
<dbReference type="Gene3D" id="1.10.10.10">
    <property type="entry name" value="Winged helix-like DNA-binding domain superfamily/Winged helix DNA-binding domain"/>
    <property type="match status" value="1"/>
</dbReference>
<dbReference type="HOGENOM" id="CLU_000445_30_4_9"/>
<dbReference type="GO" id="GO:0000976">
    <property type="term" value="F:transcription cis-regulatory region binding"/>
    <property type="evidence" value="ECO:0007669"/>
    <property type="project" value="TreeGrafter"/>
</dbReference>
<dbReference type="InterPro" id="IPR001867">
    <property type="entry name" value="OmpR/PhoB-type_DNA-bd"/>
</dbReference>
<evidence type="ECO:0000256" key="8">
    <source>
        <dbReference type="PROSITE-ProRule" id="PRU00169"/>
    </source>
</evidence>
<evidence type="ECO:0000256" key="4">
    <source>
        <dbReference type="ARBA" id="ARBA00023015"/>
    </source>
</evidence>
<dbReference type="GO" id="GO:0006355">
    <property type="term" value="P:regulation of DNA-templated transcription"/>
    <property type="evidence" value="ECO:0007669"/>
    <property type="project" value="InterPro"/>
</dbReference>
<dbReference type="PANTHER" id="PTHR48111:SF2">
    <property type="entry name" value="RESPONSE REGULATOR SAER"/>
    <property type="match status" value="1"/>
</dbReference>
<evidence type="ECO:0000256" key="9">
    <source>
        <dbReference type="PROSITE-ProRule" id="PRU01091"/>
    </source>
</evidence>
<proteinExistence type="predicted"/>
<feature type="domain" description="OmpR/PhoB-type" evidence="11">
    <location>
        <begin position="132"/>
        <end position="207"/>
    </location>
</feature>
<evidence type="ECO:0000259" key="11">
    <source>
        <dbReference type="PROSITE" id="PS51755"/>
    </source>
</evidence>
<feature type="DNA-binding region" description="OmpR/PhoB-type" evidence="9">
    <location>
        <begin position="132"/>
        <end position="207"/>
    </location>
</feature>
<dbReference type="Pfam" id="PF00486">
    <property type="entry name" value="Trans_reg_C"/>
    <property type="match status" value="1"/>
</dbReference>
<protein>
    <recommendedName>
        <fullName evidence="1">Stage 0 sporulation protein A homolog</fullName>
    </recommendedName>
</protein>
<dbReference type="Proteomes" id="UP000002411">
    <property type="component" value="Chromosome"/>
</dbReference>
<gene>
    <name evidence="12" type="ordered locus">CKL_3522</name>
</gene>
<evidence type="ECO:0000256" key="6">
    <source>
        <dbReference type="ARBA" id="ARBA00023163"/>
    </source>
</evidence>
<keyword evidence="4" id="KW-0805">Transcription regulation</keyword>
<dbReference type="eggNOG" id="COG0745">
    <property type="taxonomic scope" value="Bacteria"/>
</dbReference>
<feature type="domain" description="Response regulatory" evidence="10">
    <location>
        <begin position="5"/>
        <end position="118"/>
    </location>
</feature>
<dbReference type="InterPro" id="IPR039420">
    <property type="entry name" value="WalR-like"/>
</dbReference>
<evidence type="ECO:0000256" key="7">
    <source>
        <dbReference type="ARBA" id="ARBA00024867"/>
    </source>
</evidence>
<keyword evidence="2 8" id="KW-0597">Phosphoprotein</keyword>
<dbReference type="InterPro" id="IPR036388">
    <property type="entry name" value="WH-like_DNA-bd_sf"/>
</dbReference>
<reference evidence="12 13" key="1">
    <citation type="journal article" date="2008" name="Proc. Natl. Acad. Sci. U.S.A.">
        <title>The genome of Clostridium kluyveri, a strict anaerobe with unique metabolic features.</title>
        <authorList>
            <person name="Seedorf H."/>
            <person name="Fricke W.F."/>
            <person name="Veith B."/>
            <person name="Brueggemann H."/>
            <person name="Liesegang H."/>
            <person name="Strittmatter A."/>
            <person name="Miethke M."/>
            <person name="Buckel W."/>
            <person name="Hinderberger J."/>
            <person name="Li F."/>
            <person name="Hagemeier C."/>
            <person name="Thauer R.K."/>
            <person name="Gottschalk G."/>
        </authorList>
    </citation>
    <scope>NUCLEOTIDE SEQUENCE [LARGE SCALE GENOMIC DNA]</scope>
    <source>
        <strain evidence="13">ATCC 8527 / DSM 555 / NCIMB 10680</strain>
    </source>
</reference>
<evidence type="ECO:0000256" key="2">
    <source>
        <dbReference type="ARBA" id="ARBA00022553"/>
    </source>
</evidence>
<keyword evidence="5 9" id="KW-0238">DNA-binding</keyword>
<evidence type="ECO:0000256" key="5">
    <source>
        <dbReference type="ARBA" id="ARBA00023125"/>
    </source>
</evidence>
<evidence type="ECO:0000313" key="12">
    <source>
        <dbReference type="EMBL" id="EDK35513.1"/>
    </source>
</evidence>
<dbReference type="CDD" id="cd00383">
    <property type="entry name" value="trans_reg_C"/>
    <property type="match status" value="1"/>
</dbReference>
<dbReference type="Gene3D" id="3.40.50.2300">
    <property type="match status" value="1"/>
</dbReference>
<dbReference type="GO" id="GO:0005829">
    <property type="term" value="C:cytosol"/>
    <property type="evidence" value="ECO:0007669"/>
    <property type="project" value="TreeGrafter"/>
</dbReference>